<dbReference type="GO" id="GO:0030250">
    <property type="term" value="F:guanylate cyclase activator activity"/>
    <property type="evidence" value="ECO:0007669"/>
    <property type="project" value="InterPro"/>
</dbReference>
<protein>
    <recommendedName>
        <fullName evidence="7">Guanylate cyclase activator 2B</fullName>
    </recommendedName>
</protein>
<dbReference type="SUPFAM" id="SSF89890">
    <property type="entry name" value="Proguanylin"/>
    <property type="match status" value="1"/>
</dbReference>
<evidence type="ECO:0000256" key="1">
    <source>
        <dbReference type="ARBA" id="ARBA00004613"/>
    </source>
</evidence>
<evidence type="ECO:0000256" key="2">
    <source>
        <dbReference type="ARBA" id="ARBA00009883"/>
    </source>
</evidence>
<dbReference type="InterPro" id="IPR000879">
    <property type="entry name" value="Guanylin"/>
</dbReference>
<keyword evidence="4" id="KW-0732">Signal</keyword>
<dbReference type="Proteomes" id="UP000694415">
    <property type="component" value="Unplaced"/>
</dbReference>
<comment type="subcellular location">
    <subcellularLocation>
        <location evidence="1">Secreted</location>
    </subcellularLocation>
</comment>
<dbReference type="Pfam" id="PF02058">
    <property type="entry name" value="Guanylin"/>
    <property type="match status" value="1"/>
</dbReference>
<evidence type="ECO:0000256" key="3">
    <source>
        <dbReference type="ARBA" id="ARBA00022525"/>
    </source>
</evidence>
<dbReference type="Ensembl" id="ENSMSIT00000015346.1">
    <property type="protein sequence ID" value="ENSMSIP00000012096.1"/>
    <property type="gene ID" value="ENSMSIG00000010523.1"/>
</dbReference>
<dbReference type="PANTHER" id="PTHR11318:SF4">
    <property type="entry name" value="GUANYLATE CYCLASE ACTIVATOR 2B"/>
    <property type="match status" value="1"/>
</dbReference>
<dbReference type="PRINTS" id="PR00774">
    <property type="entry name" value="GUANYLIN"/>
</dbReference>
<evidence type="ECO:0000313" key="9">
    <source>
        <dbReference type="Ensembl" id="ENSMSIP00000012096.1"/>
    </source>
</evidence>
<keyword evidence="5" id="KW-1015">Disulfide bond</keyword>
<accession>A0A8C6GUQ5</accession>
<dbReference type="FunFam" id="3.90.1450.10:FF:000001">
    <property type="entry name" value="Guanylate cyclase activator 2B"/>
    <property type="match status" value="1"/>
</dbReference>
<proteinExistence type="inferred from homology"/>
<evidence type="ECO:0000256" key="7">
    <source>
        <dbReference type="ARBA" id="ARBA00041176"/>
    </source>
</evidence>
<comment type="function">
    <text evidence="6">Endogenous activator of intestinal guanylate cyclase. It stimulates this enzyme through the same receptor binding region as the heat-stable enterotoxins. May be a potent physiological regulator of intestinal fluid and electrolyte transport. May be an autocrine/paracrine regulator of intestinal salt and water transport.</text>
</comment>
<dbReference type="GeneTree" id="ENSGT00940000154436"/>
<dbReference type="AlphaFoldDB" id="A0A8C6GUQ5"/>
<sequence length="130" mass="14072">MRVAGLVSSAPLGSQHSHSVEGTLEEPRGNSVAPYLCSPTWANHRMDSLYHGFQVQLESVKKLNELEEKQMSNPQPRRSGLLPAVCHNPALPLDLQPVCASQEAASTFKALRTIATDECELCINVACTGC</sequence>
<keyword evidence="10" id="KW-1185">Reference proteome</keyword>
<reference evidence="9" key="2">
    <citation type="submission" date="2025-09" db="UniProtKB">
        <authorList>
            <consortium name="Ensembl"/>
        </authorList>
    </citation>
    <scope>IDENTIFICATION</scope>
</reference>
<evidence type="ECO:0000256" key="6">
    <source>
        <dbReference type="ARBA" id="ARBA00037765"/>
    </source>
</evidence>
<keyword evidence="3" id="KW-0964">Secreted</keyword>
<organism evidence="9 10">
    <name type="scientific">Mus spicilegus</name>
    <name type="common">Mound-building mouse</name>
    <dbReference type="NCBI Taxonomy" id="10103"/>
    <lineage>
        <taxon>Eukaryota</taxon>
        <taxon>Metazoa</taxon>
        <taxon>Chordata</taxon>
        <taxon>Craniata</taxon>
        <taxon>Vertebrata</taxon>
        <taxon>Euteleostomi</taxon>
        <taxon>Mammalia</taxon>
        <taxon>Eutheria</taxon>
        <taxon>Euarchontoglires</taxon>
        <taxon>Glires</taxon>
        <taxon>Rodentia</taxon>
        <taxon>Myomorpha</taxon>
        <taxon>Muroidea</taxon>
        <taxon>Muridae</taxon>
        <taxon>Murinae</taxon>
        <taxon>Mus</taxon>
        <taxon>Mus</taxon>
    </lineage>
</organism>
<dbReference type="InterPro" id="IPR036382">
    <property type="entry name" value="Guanylin_sf"/>
</dbReference>
<comment type="similarity">
    <text evidence="2">Belongs to the guanylin family.</text>
</comment>
<feature type="region of interest" description="Disordered" evidence="8">
    <location>
        <begin position="1"/>
        <end position="28"/>
    </location>
</feature>
<dbReference type="PANTHER" id="PTHR11318">
    <property type="entry name" value="GUANYLIN FAMILY MEMBER"/>
    <property type="match status" value="1"/>
</dbReference>
<reference evidence="9" key="1">
    <citation type="submission" date="2025-08" db="UniProtKB">
        <authorList>
            <consortium name="Ensembl"/>
        </authorList>
    </citation>
    <scope>IDENTIFICATION</scope>
</reference>
<evidence type="ECO:0000256" key="8">
    <source>
        <dbReference type="SAM" id="MobiDB-lite"/>
    </source>
</evidence>
<evidence type="ECO:0000313" key="10">
    <source>
        <dbReference type="Proteomes" id="UP000694415"/>
    </source>
</evidence>
<dbReference type="Gene3D" id="3.90.1450.10">
    <property type="entry name" value="Guanylin"/>
    <property type="match status" value="1"/>
</dbReference>
<evidence type="ECO:0000256" key="5">
    <source>
        <dbReference type="ARBA" id="ARBA00023157"/>
    </source>
</evidence>
<name>A0A8C6GUQ5_MUSSI</name>
<evidence type="ECO:0000256" key="4">
    <source>
        <dbReference type="ARBA" id="ARBA00022729"/>
    </source>
</evidence>
<dbReference type="GO" id="GO:0005576">
    <property type="term" value="C:extracellular region"/>
    <property type="evidence" value="ECO:0007669"/>
    <property type="project" value="UniProtKB-SubCell"/>
</dbReference>